<keyword evidence="3" id="KW-1185">Reference proteome</keyword>
<sequence>MPSLKMFHQRIDVFSFLALLLEIITRSKNSTAGDSDKALNFQTNVWNCYTKGVALQLINRLLDGHTSSKVMRCIHMSSLCKRAFKLQVKHIFSCCDANQRVNKATVPTKAGNPLWDLQHGVA</sequence>
<organism evidence="2 3">
    <name type="scientific">Panicum virgatum</name>
    <name type="common">Blackwell switchgrass</name>
    <dbReference type="NCBI Taxonomy" id="38727"/>
    <lineage>
        <taxon>Eukaryota</taxon>
        <taxon>Viridiplantae</taxon>
        <taxon>Streptophyta</taxon>
        <taxon>Embryophyta</taxon>
        <taxon>Tracheophyta</taxon>
        <taxon>Spermatophyta</taxon>
        <taxon>Magnoliopsida</taxon>
        <taxon>Liliopsida</taxon>
        <taxon>Poales</taxon>
        <taxon>Poaceae</taxon>
        <taxon>PACMAD clade</taxon>
        <taxon>Panicoideae</taxon>
        <taxon>Panicodae</taxon>
        <taxon>Paniceae</taxon>
        <taxon>Panicinae</taxon>
        <taxon>Panicum</taxon>
        <taxon>Panicum sect. Hiantes</taxon>
    </lineage>
</organism>
<evidence type="ECO:0000256" key="1">
    <source>
        <dbReference type="SAM" id="SignalP"/>
    </source>
</evidence>
<dbReference type="EMBL" id="CM029043">
    <property type="protein sequence ID" value="KAG2612648.1"/>
    <property type="molecule type" value="Genomic_DNA"/>
</dbReference>
<dbReference type="Proteomes" id="UP000823388">
    <property type="component" value="Chromosome 4K"/>
</dbReference>
<dbReference type="PANTHER" id="PTHR27006:SF634">
    <property type="entry name" value="RECEPTOR-LIKE SERINE_THREONINE-PROTEIN KINASE"/>
    <property type="match status" value="1"/>
</dbReference>
<gene>
    <name evidence="2" type="ORF">PVAP13_4KG316600</name>
</gene>
<evidence type="ECO:0000313" key="3">
    <source>
        <dbReference type="Proteomes" id="UP000823388"/>
    </source>
</evidence>
<name>A0A8T0TSA5_PANVG</name>
<proteinExistence type="predicted"/>
<reference evidence="2 3" key="1">
    <citation type="submission" date="2020-05" db="EMBL/GenBank/DDBJ databases">
        <title>WGS assembly of Panicum virgatum.</title>
        <authorList>
            <person name="Lovell J.T."/>
            <person name="Jenkins J."/>
            <person name="Shu S."/>
            <person name="Juenger T.E."/>
            <person name="Schmutz J."/>
        </authorList>
    </citation>
    <scope>NUCLEOTIDE SEQUENCE [LARGE SCALE GENOMIC DNA]</scope>
    <source>
        <strain evidence="3">cv. AP13</strain>
    </source>
</reference>
<dbReference type="PANTHER" id="PTHR27006">
    <property type="entry name" value="PROMASTIGOTE SURFACE ANTIGEN PROTEIN PSA"/>
    <property type="match status" value="1"/>
</dbReference>
<feature type="chain" id="PRO_5035764855" evidence="1">
    <location>
        <begin position="28"/>
        <end position="122"/>
    </location>
</feature>
<protein>
    <submittedName>
        <fullName evidence="2">Uncharacterized protein</fullName>
    </submittedName>
</protein>
<accession>A0A8T0TSA5</accession>
<comment type="caution">
    <text evidence="2">The sequence shown here is derived from an EMBL/GenBank/DDBJ whole genome shotgun (WGS) entry which is preliminary data.</text>
</comment>
<feature type="signal peptide" evidence="1">
    <location>
        <begin position="1"/>
        <end position="27"/>
    </location>
</feature>
<dbReference type="AlphaFoldDB" id="A0A8T0TSA5"/>
<evidence type="ECO:0000313" key="2">
    <source>
        <dbReference type="EMBL" id="KAG2612648.1"/>
    </source>
</evidence>
<keyword evidence="1" id="KW-0732">Signal</keyword>